<comment type="caution">
    <text evidence="2">The sequence shown here is derived from an EMBL/GenBank/DDBJ whole genome shotgun (WGS) entry which is preliminary data.</text>
</comment>
<feature type="compositionally biased region" description="Basic and acidic residues" evidence="1">
    <location>
        <begin position="71"/>
        <end position="87"/>
    </location>
</feature>
<dbReference type="EMBL" id="VSRR010062106">
    <property type="protein sequence ID" value="MPC83287.1"/>
    <property type="molecule type" value="Genomic_DNA"/>
</dbReference>
<name>A0A5B7INU9_PORTR</name>
<feature type="region of interest" description="Disordered" evidence="1">
    <location>
        <begin position="71"/>
        <end position="104"/>
    </location>
</feature>
<sequence length="104" mass="11983">MESLVRHAYPTAPKDMVAVLAIDHFVHALQQQQLQIYVKQAHARDLREALARVIEFESFLYTSGYEEETVRPRHDIRAQRTQREKPNGAKPMVVKRTSAGELRG</sequence>
<protein>
    <submittedName>
        <fullName evidence="2">Uncharacterized protein</fullName>
    </submittedName>
</protein>
<evidence type="ECO:0000313" key="3">
    <source>
        <dbReference type="Proteomes" id="UP000324222"/>
    </source>
</evidence>
<reference evidence="2 3" key="1">
    <citation type="submission" date="2019-05" db="EMBL/GenBank/DDBJ databases">
        <title>Another draft genome of Portunus trituberculatus and its Hox gene families provides insights of decapod evolution.</title>
        <authorList>
            <person name="Jeong J.-H."/>
            <person name="Song I."/>
            <person name="Kim S."/>
            <person name="Choi T."/>
            <person name="Kim D."/>
            <person name="Ryu S."/>
            <person name="Kim W."/>
        </authorList>
    </citation>
    <scope>NUCLEOTIDE SEQUENCE [LARGE SCALE GENOMIC DNA]</scope>
    <source>
        <tissue evidence="2">Muscle</tissue>
    </source>
</reference>
<dbReference type="OrthoDB" id="8300685at2759"/>
<evidence type="ECO:0000313" key="2">
    <source>
        <dbReference type="EMBL" id="MPC83287.1"/>
    </source>
</evidence>
<dbReference type="AlphaFoldDB" id="A0A5B7INU9"/>
<proteinExistence type="predicted"/>
<evidence type="ECO:0000256" key="1">
    <source>
        <dbReference type="SAM" id="MobiDB-lite"/>
    </source>
</evidence>
<keyword evidence="3" id="KW-1185">Reference proteome</keyword>
<accession>A0A5B7INU9</accession>
<dbReference type="Proteomes" id="UP000324222">
    <property type="component" value="Unassembled WGS sequence"/>
</dbReference>
<organism evidence="2 3">
    <name type="scientific">Portunus trituberculatus</name>
    <name type="common">Swimming crab</name>
    <name type="synonym">Neptunus trituberculatus</name>
    <dbReference type="NCBI Taxonomy" id="210409"/>
    <lineage>
        <taxon>Eukaryota</taxon>
        <taxon>Metazoa</taxon>
        <taxon>Ecdysozoa</taxon>
        <taxon>Arthropoda</taxon>
        <taxon>Crustacea</taxon>
        <taxon>Multicrustacea</taxon>
        <taxon>Malacostraca</taxon>
        <taxon>Eumalacostraca</taxon>
        <taxon>Eucarida</taxon>
        <taxon>Decapoda</taxon>
        <taxon>Pleocyemata</taxon>
        <taxon>Brachyura</taxon>
        <taxon>Eubrachyura</taxon>
        <taxon>Portunoidea</taxon>
        <taxon>Portunidae</taxon>
        <taxon>Portuninae</taxon>
        <taxon>Portunus</taxon>
    </lineage>
</organism>
<gene>
    <name evidence="2" type="ORF">E2C01_077994</name>
</gene>